<evidence type="ECO:0000259" key="2">
    <source>
        <dbReference type="Pfam" id="PF13739"/>
    </source>
</evidence>
<feature type="domain" description="Deacetylase PdaC" evidence="2">
    <location>
        <begin position="15"/>
        <end position="94"/>
    </location>
</feature>
<dbReference type="Pfam" id="PF13739">
    <property type="entry name" value="PdaC"/>
    <property type="match status" value="1"/>
</dbReference>
<gene>
    <name evidence="3" type="ORF">E2636_04500</name>
</gene>
<sequence length="202" mass="23163">MDLPVAVGYRILQKQTPKVNVYYPFVLGLANLQAEMKINSAIVSTLNKTMIELGYHDSNLIEMVGQFEIKTNERNILSLTLTVYAFTGGAHGMTIVKSLTFDVTTGKQYELKDLFKPESNYVTILSSIIQQKIKDWEIQLLGEFTTIRPDQDFYLADHSLVIYFQLYEITPYVWGFPYFPIPILDIQEIIQPNGPLEKLLPF</sequence>
<accession>A0A4P6ZW58</accession>
<dbReference type="EMBL" id="CP038015">
    <property type="protein sequence ID" value="QBP40434.1"/>
    <property type="molecule type" value="Genomic_DNA"/>
</dbReference>
<dbReference type="OrthoDB" id="5637at2"/>
<protein>
    <submittedName>
        <fullName evidence="3">DUF3298/DUF4163 domain-containing protein</fullName>
    </submittedName>
</protein>
<dbReference type="Pfam" id="PF11738">
    <property type="entry name" value="DUF3298"/>
    <property type="match status" value="1"/>
</dbReference>
<name>A0A4P6ZW58_9BACL</name>
<reference evidence="3 4" key="1">
    <citation type="submission" date="2019-03" db="EMBL/GenBank/DDBJ databases">
        <title>Complete genome sequence of Paenisporosarcina antarctica CGMCC 1.6503T.</title>
        <authorList>
            <person name="Rong J.-C."/>
            <person name="Chi N.-Y."/>
            <person name="Zhang Q.-F."/>
        </authorList>
    </citation>
    <scope>NUCLEOTIDE SEQUENCE [LARGE SCALE GENOMIC DNA]</scope>
    <source>
        <strain evidence="3 4">CGMCC 1.6503</strain>
    </source>
</reference>
<dbReference type="Gene3D" id="3.90.640.20">
    <property type="entry name" value="Heat-shock cognate protein, ATPase"/>
    <property type="match status" value="1"/>
</dbReference>
<dbReference type="Gene3D" id="3.30.565.40">
    <property type="entry name" value="Fervidobacterium nodosum Rt17-B1 like"/>
    <property type="match status" value="1"/>
</dbReference>
<dbReference type="InterPro" id="IPR025303">
    <property type="entry name" value="PdaC"/>
</dbReference>
<evidence type="ECO:0000313" key="3">
    <source>
        <dbReference type="EMBL" id="QBP40434.1"/>
    </source>
</evidence>
<dbReference type="InterPro" id="IPR037126">
    <property type="entry name" value="PdaC/RsiV-like_sf"/>
</dbReference>
<dbReference type="KEGG" id="panc:E2636_04500"/>
<dbReference type="AlphaFoldDB" id="A0A4P6ZW58"/>
<evidence type="ECO:0000313" key="4">
    <source>
        <dbReference type="Proteomes" id="UP000294292"/>
    </source>
</evidence>
<dbReference type="RefSeq" id="WP_134209155.1">
    <property type="nucleotide sequence ID" value="NZ_CP038015.1"/>
</dbReference>
<proteinExistence type="predicted"/>
<evidence type="ECO:0000259" key="1">
    <source>
        <dbReference type="Pfam" id="PF11738"/>
    </source>
</evidence>
<dbReference type="Proteomes" id="UP000294292">
    <property type="component" value="Chromosome"/>
</dbReference>
<dbReference type="InterPro" id="IPR021729">
    <property type="entry name" value="DUF3298"/>
</dbReference>
<feature type="domain" description="DUF3298" evidence="1">
    <location>
        <begin position="112"/>
        <end position="183"/>
    </location>
</feature>
<keyword evidence="4" id="KW-1185">Reference proteome</keyword>
<organism evidence="3 4">
    <name type="scientific">Paenisporosarcina antarctica</name>
    <dbReference type="NCBI Taxonomy" id="417367"/>
    <lineage>
        <taxon>Bacteria</taxon>
        <taxon>Bacillati</taxon>
        <taxon>Bacillota</taxon>
        <taxon>Bacilli</taxon>
        <taxon>Bacillales</taxon>
        <taxon>Caryophanaceae</taxon>
        <taxon>Paenisporosarcina</taxon>
    </lineage>
</organism>